<dbReference type="InterPro" id="IPR002716">
    <property type="entry name" value="PIN_dom"/>
</dbReference>
<comment type="similarity">
    <text evidence="6">Belongs to the PINc/VapC protein family.</text>
</comment>
<evidence type="ECO:0000256" key="4">
    <source>
        <dbReference type="ARBA" id="ARBA00022801"/>
    </source>
</evidence>
<gene>
    <name evidence="8" type="primary">vapc47</name>
    <name evidence="6" type="synonym">vapC</name>
    <name evidence="8" type="ORF">ARHIZOSPH14_19630</name>
</gene>
<dbReference type="GO" id="GO:0004540">
    <property type="term" value="F:RNA nuclease activity"/>
    <property type="evidence" value="ECO:0007669"/>
    <property type="project" value="InterPro"/>
</dbReference>
<dbReference type="Gene3D" id="3.40.50.1010">
    <property type="entry name" value="5'-nuclease"/>
    <property type="match status" value="1"/>
</dbReference>
<evidence type="ECO:0000256" key="3">
    <source>
        <dbReference type="ARBA" id="ARBA00022723"/>
    </source>
</evidence>
<dbReference type="InterPro" id="IPR022907">
    <property type="entry name" value="VapC_family"/>
</dbReference>
<comment type="caution">
    <text evidence="8">The sequence shown here is derived from an EMBL/GenBank/DDBJ whole genome shotgun (WGS) entry which is preliminary data.</text>
</comment>
<dbReference type="EMBL" id="BSDP01000001">
    <property type="protein sequence ID" value="GLI27721.1"/>
    <property type="molecule type" value="Genomic_DNA"/>
</dbReference>
<dbReference type="CDD" id="cd09874">
    <property type="entry name" value="PIN_MT3492-like"/>
    <property type="match status" value="1"/>
</dbReference>
<comment type="function">
    <text evidence="6">Toxic component of a toxin-antitoxin (TA) system. An RNase.</text>
</comment>
<dbReference type="HAMAP" id="MF_00265">
    <property type="entry name" value="VapC_Nob1"/>
    <property type="match status" value="1"/>
</dbReference>
<evidence type="ECO:0000313" key="8">
    <source>
        <dbReference type="EMBL" id="GLI27721.1"/>
    </source>
</evidence>
<dbReference type="SUPFAM" id="SSF88723">
    <property type="entry name" value="PIN domain-like"/>
    <property type="match status" value="1"/>
</dbReference>
<evidence type="ECO:0000256" key="6">
    <source>
        <dbReference type="HAMAP-Rule" id="MF_00265"/>
    </source>
</evidence>
<proteinExistence type="inferred from homology"/>
<protein>
    <recommendedName>
        <fullName evidence="6">Ribonuclease VapC</fullName>
        <shortName evidence="6">RNase VapC</shortName>
        <ecNumber evidence="6">3.1.-.-</ecNumber>
    </recommendedName>
    <alternativeName>
        <fullName evidence="6">Toxin VapC</fullName>
    </alternativeName>
</protein>
<keyword evidence="3 6" id="KW-0479">Metal-binding</keyword>
<dbReference type="EC" id="3.1.-.-" evidence="6"/>
<evidence type="ECO:0000256" key="1">
    <source>
        <dbReference type="ARBA" id="ARBA00022649"/>
    </source>
</evidence>
<feature type="domain" description="PIN" evidence="7">
    <location>
        <begin position="4"/>
        <end position="120"/>
    </location>
</feature>
<reference evidence="8" key="1">
    <citation type="submission" date="2022-12" db="EMBL/GenBank/DDBJ databases">
        <title>Reference genome sequencing for broad-spectrum identification of bacterial and archaeal isolates by mass spectrometry.</title>
        <authorList>
            <person name="Sekiguchi Y."/>
            <person name="Tourlousse D.M."/>
        </authorList>
    </citation>
    <scope>NUCLEOTIDE SEQUENCE</scope>
    <source>
        <strain evidence="8">14</strain>
    </source>
</reference>
<feature type="binding site" evidence="6">
    <location>
        <position position="93"/>
    </location>
    <ligand>
        <name>Mg(2+)</name>
        <dbReference type="ChEBI" id="CHEBI:18420"/>
    </ligand>
</feature>
<keyword evidence="1 6" id="KW-1277">Toxin-antitoxin system</keyword>
<dbReference type="Pfam" id="PF01850">
    <property type="entry name" value="PIN"/>
    <property type="match status" value="1"/>
</dbReference>
<keyword evidence="4 6" id="KW-0378">Hydrolase</keyword>
<dbReference type="Proteomes" id="UP001144396">
    <property type="component" value="Unassembled WGS sequence"/>
</dbReference>
<evidence type="ECO:0000313" key="9">
    <source>
        <dbReference type="Proteomes" id="UP001144396"/>
    </source>
</evidence>
<keyword evidence="9" id="KW-1185">Reference proteome</keyword>
<evidence type="ECO:0000256" key="2">
    <source>
        <dbReference type="ARBA" id="ARBA00022722"/>
    </source>
</evidence>
<keyword evidence="5 6" id="KW-0460">Magnesium</keyword>
<evidence type="ECO:0000256" key="5">
    <source>
        <dbReference type="ARBA" id="ARBA00022842"/>
    </source>
</evidence>
<accession>A0A9W6FPN9</accession>
<keyword evidence="6" id="KW-0800">Toxin</keyword>
<sequence>MIVAVDTSALAKLLVEEAESATLREHLAQRDAAGDTIAISTIAVTELRRLAIRLDIEPDHVEPVLRPFRVIRLTEGILQLAGRLAHRHLGTLDAIHIATALSIEAQALITFDTRQTDAARLEGLAVEAPGVA</sequence>
<feature type="binding site" evidence="6">
    <location>
        <position position="6"/>
    </location>
    <ligand>
        <name>Mg(2+)</name>
        <dbReference type="ChEBI" id="CHEBI:18420"/>
    </ligand>
</feature>
<dbReference type="GO" id="GO:0000287">
    <property type="term" value="F:magnesium ion binding"/>
    <property type="evidence" value="ECO:0007669"/>
    <property type="project" value="UniProtKB-UniRule"/>
</dbReference>
<dbReference type="AlphaFoldDB" id="A0A9W6FPN9"/>
<dbReference type="GO" id="GO:0090729">
    <property type="term" value="F:toxin activity"/>
    <property type="evidence" value="ECO:0007669"/>
    <property type="project" value="UniProtKB-KW"/>
</dbReference>
<keyword evidence="2 6" id="KW-0540">Nuclease</keyword>
<dbReference type="InterPro" id="IPR029060">
    <property type="entry name" value="PIN-like_dom_sf"/>
</dbReference>
<dbReference type="GO" id="GO:0016787">
    <property type="term" value="F:hydrolase activity"/>
    <property type="evidence" value="ECO:0007669"/>
    <property type="project" value="UniProtKB-KW"/>
</dbReference>
<dbReference type="RefSeq" id="WP_281884494.1">
    <property type="nucleotide sequence ID" value="NZ_BSDP01000001.1"/>
</dbReference>
<name>A0A9W6FPN9_9MICO</name>
<organism evidence="8 9">
    <name type="scientific">Agromyces rhizosphaerae</name>
    <dbReference type="NCBI Taxonomy" id="88374"/>
    <lineage>
        <taxon>Bacteria</taxon>
        <taxon>Bacillati</taxon>
        <taxon>Actinomycetota</taxon>
        <taxon>Actinomycetes</taxon>
        <taxon>Micrococcales</taxon>
        <taxon>Microbacteriaceae</taxon>
        <taxon>Agromyces</taxon>
    </lineage>
</organism>
<comment type="cofactor">
    <cofactor evidence="6">
        <name>Mg(2+)</name>
        <dbReference type="ChEBI" id="CHEBI:18420"/>
    </cofactor>
</comment>
<evidence type="ECO:0000259" key="7">
    <source>
        <dbReference type="Pfam" id="PF01850"/>
    </source>
</evidence>